<dbReference type="Ensembl" id="ENSAOCT00000036594.1">
    <property type="protein sequence ID" value="ENSAOCP00000054009.1"/>
    <property type="gene ID" value="ENSAOCG00000032521.1"/>
</dbReference>
<keyword evidence="2" id="KW-1185">Reference proteome</keyword>
<accession>A0AAQ5YM76</accession>
<reference evidence="1" key="3">
    <citation type="submission" date="2025-09" db="UniProtKB">
        <authorList>
            <consortium name="Ensembl"/>
        </authorList>
    </citation>
    <scope>IDENTIFICATION</scope>
</reference>
<sequence>MDWPPVRCPFMARCCSFTRVLTTRARKCSSSAACFCLFSLRRNSDSCLGKFHNQTLRNETLSGKCGSLRGTYGVLWFHCFHLQ</sequence>
<evidence type="ECO:0000313" key="1">
    <source>
        <dbReference type="Ensembl" id="ENSAOCP00000054009.1"/>
    </source>
</evidence>
<name>A0AAQ5YM76_AMPOC</name>
<organism evidence="1 2">
    <name type="scientific">Amphiprion ocellaris</name>
    <name type="common">Clown anemonefish</name>
    <dbReference type="NCBI Taxonomy" id="80972"/>
    <lineage>
        <taxon>Eukaryota</taxon>
        <taxon>Metazoa</taxon>
        <taxon>Chordata</taxon>
        <taxon>Craniata</taxon>
        <taxon>Vertebrata</taxon>
        <taxon>Euteleostomi</taxon>
        <taxon>Actinopterygii</taxon>
        <taxon>Neopterygii</taxon>
        <taxon>Teleostei</taxon>
        <taxon>Neoteleostei</taxon>
        <taxon>Acanthomorphata</taxon>
        <taxon>Ovalentaria</taxon>
        <taxon>Pomacentridae</taxon>
        <taxon>Amphiprion</taxon>
    </lineage>
</organism>
<protein>
    <recommendedName>
        <fullName evidence="3">Secreted protein</fullName>
    </recommendedName>
</protein>
<reference evidence="1 2" key="1">
    <citation type="submission" date="2022-01" db="EMBL/GenBank/DDBJ databases">
        <title>A chromosome-scale genome assembly of the false clownfish, Amphiprion ocellaris.</title>
        <authorList>
            <person name="Ryu T."/>
        </authorList>
    </citation>
    <scope>NUCLEOTIDE SEQUENCE [LARGE SCALE GENOMIC DNA]</scope>
</reference>
<proteinExistence type="predicted"/>
<reference evidence="1" key="2">
    <citation type="submission" date="2025-08" db="UniProtKB">
        <authorList>
            <consortium name="Ensembl"/>
        </authorList>
    </citation>
    <scope>IDENTIFICATION</scope>
</reference>
<dbReference type="Proteomes" id="UP001501940">
    <property type="component" value="Chromosome 15"/>
</dbReference>
<evidence type="ECO:0008006" key="3">
    <source>
        <dbReference type="Google" id="ProtNLM"/>
    </source>
</evidence>
<dbReference type="AlphaFoldDB" id="A0AAQ5YM76"/>
<evidence type="ECO:0000313" key="2">
    <source>
        <dbReference type="Proteomes" id="UP001501940"/>
    </source>
</evidence>
<dbReference type="GeneTree" id="ENSGT01120000277906"/>